<keyword evidence="6" id="KW-1185">Reference proteome</keyword>
<dbReference type="Proteomes" id="UP000078348">
    <property type="component" value="Unassembled WGS sequence"/>
</dbReference>
<dbReference type="PROSITE" id="PS50102">
    <property type="entry name" value="RRM"/>
    <property type="match status" value="1"/>
</dbReference>
<sequence length="252" mass="28821">MERILLFPTSSFKKKMNGGQNSLNMSLDDYIAQRRSSNLKRDAVKGKQTRNNANRKQDNRFRGRNDRQVIRNPFQNDRFTRVNNPRLADRRSRRMDEDWSHDRFMGGKAAIPKRTLQNAPKPAQQQLSFEASTQVFVGGLDPSLDKDTLVKLFGLIPNMVSVEMDMDSKNQFKGTAVVVYKTRKDAQAAVDKFDQQNLSYNDLNMTMRVRMLGARVNAVSPAESKVNKTGFFASAMDNPDDPRFGRDYVEQA</sequence>
<keyword evidence="1 2" id="KW-0694">RNA-binding</keyword>
<evidence type="ECO:0000256" key="3">
    <source>
        <dbReference type="SAM" id="MobiDB-lite"/>
    </source>
</evidence>
<evidence type="ECO:0000313" key="5">
    <source>
        <dbReference type="EMBL" id="OAO14660.1"/>
    </source>
</evidence>
<dbReference type="GO" id="GO:0003729">
    <property type="term" value="F:mRNA binding"/>
    <property type="evidence" value="ECO:0007669"/>
    <property type="project" value="TreeGrafter"/>
</dbReference>
<dbReference type="InterPro" id="IPR012677">
    <property type="entry name" value="Nucleotide-bd_a/b_plait_sf"/>
</dbReference>
<dbReference type="InterPro" id="IPR000504">
    <property type="entry name" value="RRM_dom"/>
</dbReference>
<dbReference type="Pfam" id="PF00076">
    <property type="entry name" value="RRM_1"/>
    <property type="match status" value="1"/>
</dbReference>
<evidence type="ECO:0000256" key="2">
    <source>
        <dbReference type="PROSITE-ProRule" id="PRU00176"/>
    </source>
</evidence>
<dbReference type="GO" id="GO:0005634">
    <property type="term" value="C:nucleus"/>
    <property type="evidence" value="ECO:0007669"/>
    <property type="project" value="TreeGrafter"/>
</dbReference>
<name>A0A196SC88_BLAHN</name>
<accession>A0A196SC88</accession>
<dbReference type="STRING" id="478820.A0A196SC88"/>
<feature type="domain" description="RRM" evidence="4">
    <location>
        <begin position="133"/>
        <end position="214"/>
    </location>
</feature>
<reference evidence="5 6" key="1">
    <citation type="submission" date="2016-05" db="EMBL/GenBank/DDBJ databases">
        <title>Nuclear genome of Blastocystis sp. subtype 1 NandII.</title>
        <authorList>
            <person name="Gentekaki E."/>
            <person name="Curtis B."/>
            <person name="Stairs C."/>
            <person name="Eme L."/>
            <person name="Herman E."/>
            <person name="Klimes V."/>
            <person name="Arias M.C."/>
            <person name="Elias M."/>
            <person name="Hilliou F."/>
            <person name="Klute M."/>
            <person name="Malik S.-B."/>
            <person name="Pightling A."/>
            <person name="Rachubinski R."/>
            <person name="Salas D."/>
            <person name="Schlacht A."/>
            <person name="Suga H."/>
            <person name="Archibald J."/>
            <person name="Ball S.G."/>
            <person name="Clark G."/>
            <person name="Dacks J."/>
            <person name="Van Der Giezen M."/>
            <person name="Tsaousis A."/>
            <person name="Roger A."/>
        </authorList>
    </citation>
    <scope>NUCLEOTIDE SEQUENCE [LARGE SCALE GENOMIC DNA]</scope>
    <source>
        <strain evidence="6">ATCC 50177 / NandII</strain>
    </source>
</reference>
<dbReference type="Gene3D" id="3.30.70.330">
    <property type="match status" value="1"/>
</dbReference>
<organism evidence="5 6">
    <name type="scientific">Blastocystis sp. subtype 1 (strain ATCC 50177 / NandII)</name>
    <dbReference type="NCBI Taxonomy" id="478820"/>
    <lineage>
        <taxon>Eukaryota</taxon>
        <taxon>Sar</taxon>
        <taxon>Stramenopiles</taxon>
        <taxon>Bigyra</taxon>
        <taxon>Opalozoa</taxon>
        <taxon>Opalinata</taxon>
        <taxon>Blastocystidae</taxon>
        <taxon>Blastocystis</taxon>
    </lineage>
</organism>
<dbReference type="InterPro" id="IPR035979">
    <property type="entry name" value="RBD_domain_sf"/>
</dbReference>
<dbReference type="CDD" id="cd00590">
    <property type="entry name" value="RRM_SF"/>
    <property type="match status" value="1"/>
</dbReference>
<dbReference type="SMART" id="SM00360">
    <property type="entry name" value="RRM"/>
    <property type="match status" value="1"/>
</dbReference>
<evidence type="ECO:0000313" key="6">
    <source>
        <dbReference type="Proteomes" id="UP000078348"/>
    </source>
</evidence>
<dbReference type="OrthoDB" id="346839at2759"/>
<gene>
    <name evidence="5" type="ORF">AV274_3641</name>
</gene>
<dbReference type="SUPFAM" id="SSF54928">
    <property type="entry name" value="RNA-binding domain, RBD"/>
    <property type="match status" value="1"/>
</dbReference>
<dbReference type="InterPro" id="IPR051229">
    <property type="entry name" value="ALYREF_mRNA_export"/>
</dbReference>
<dbReference type="EMBL" id="LXWW01000224">
    <property type="protein sequence ID" value="OAO14660.1"/>
    <property type="molecule type" value="Genomic_DNA"/>
</dbReference>
<evidence type="ECO:0000256" key="1">
    <source>
        <dbReference type="ARBA" id="ARBA00022884"/>
    </source>
</evidence>
<dbReference type="PANTHER" id="PTHR19965:SF82">
    <property type="entry name" value="THO COMPLEX SUBUNIT 4"/>
    <property type="match status" value="1"/>
</dbReference>
<dbReference type="GO" id="GO:0006406">
    <property type="term" value="P:mRNA export from nucleus"/>
    <property type="evidence" value="ECO:0007669"/>
    <property type="project" value="TreeGrafter"/>
</dbReference>
<dbReference type="AlphaFoldDB" id="A0A196SC88"/>
<evidence type="ECO:0000259" key="4">
    <source>
        <dbReference type="PROSITE" id="PS50102"/>
    </source>
</evidence>
<protein>
    <recommendedName>
        <fullName evidence="4">RRM domain-containing protein</fullName>
    </recommendedName>
</protein>
<feature type="compositionally biased region" description="Basic and acidic residues" evidence="3">
    <location>
        <begin position="55"/>
        <end position="68"/>
    </location>
</feature>
<comment type="caution">
    <text evidence="5">The sequence shown here is derived from an EMBL/GenBank/DDBJ whole genome shotgun (WGS) entry which is preliminary data.</text>
</comment>
<feature type="region of interest" description="Disordered" evidence="3">
    <location>
        <begin position="38"/>
        <end position="68"/>
    </location>
</feature>
<dbReference type="PANTHER" id="PTHR19965">
    <property type="entry name" value="RNA AND EXPORT FACTOR BINDING PROTEIN"/>
    <property type="match status" value="1"/>
</dbReference>
<proteinExistence type="predicted"/>